<dbReference type="Proteomes" id="UP000749559">
    <property type="component" value="Unassembled WGS sequence"/>
</dbReference>
<dbReference type="EMBL" id="CAIIXF020000008">
    <property type="protein sequence ID" value="CAH1791408.1"/>
    <property type="molecule type" value="Genomic_DNA"/>
</dbReference>
<feature type="chain" id="PRO_5035925377" evidence="1">
    <location>
        <begin position="20"/>
        <end position="210"/>
    </location>
</feature>
<sequence>MKTTLTLTCAVFLLSICQGAVRREVDSCEMMLMNAEDTLTKQEGQTICQYNQNGLAAYNQALSSCQDTSTTLIQEWVMTAIFDMELAETKQANCDIDTTVLHPFLSTENKAKVVEANQHLEDIPSEMLKCMHDTTEEMEKDMITAYLQHKDGHCIAGIGSWSSMAYKVVKCTKAAGATVSCKDELGLYQLGDLNIHLYTQLITDFPEKCN</sequence>
<dbReference type="AlphaFoldDB" id="A0A8S4PEC3"/>
<comment type="caution">
    <text evidence="2">The sequence shown here is derived from an EMBL/GenBank/DDBJ whole genome shotgun (WGS) entry which is preliminary data.</text>
</comment>
<keyword evidence="3" id="KW-1185">Reference proteome</keyword>
<evidence type="ECO:0000256" key="1">
    <source>
        <dbReference type="SAM" id="SignalP"/>
    </source>
</evidence>
<proteinExistence type="predicted"/>
<feature type="signal peptide" evidence="1">
    <location>
        <begin position="1"/>
        <end position="19"/>
    </location>
</feature>
<evidence type="ECO:0000313" key="3">
    <source>
        <dbReference type="Proteomes" id="UP000749559"/>
    </source>
</evidence>
<protein>
    <submittedName>
        <fullName evidence="2">Uncharacterized protein</fullName>
    </submittedName>
</protein>
<reference evidence="2" key="1">
    <citation type="submission" date="2022-03" db="EMBL/GenBank/DDBJ databases">
        <authorList>
            <person name="Martin C."/>
        </authorList>
    </citation>
    <scope>NUCLEOTIDE SEQUENCE</scope>
</reference>
<organism evidence="2 3">
    <name type="scientific">Owenia fusiformis</name>
    <name type="common">Polychaete worm</name>
    <dbReference type="NCBI Taxonomy" id="6347"/>
    <lineage>
        <taxon>Eukaryota</taxon>
        <taxon>Metazoa</taxon>
        <taxon>Spiralia</taxon>
        <taxon>Lophotrochozoa</taxon>
        <taxon>Annelida</taxon>
        <taxon>Polychaeta</taxon>
        <taxon>Sedentaria</taxon>
        <taxon>Canalipalpata</taxon>
        <taxon>Sabellida</taxon>
        <taxon>Oweniida</taxon>
        <taxon>Oweniidae</taxon>
        <taxon>Owenia</taxon>
    </lineage>
</organism>
<evidence type="ECO:0000313" key="2">
    <source>
        <dbReference type="EMBL" id="CAH1791408.1"/>
    </source>
</evidence>
<accession>A0A8S4PEC3</accession>
<name>A0A8S4PEC3_OWEFU</name>
<gene>
    <name evidence="2" type="ORF">OFUS_LOCUS16492</name>
</gene>
<keyword evidence="1" id="KW-0732">Signal</keyword>